<dbReference type="InterPro" id="IPR036318">
    <property type="entry name" value="FAD-bd_PCMH-like_sf"/>
</dbReference>
<comment type="cofactor">
    <cofactor evidence="1">
        <name>FAD</name>
        <dbReference type="ChEBI" id="CHEBI:57692"/>
    </cofactor>
</comment>
<dbReference type="Proteomes" id="UP000320781">
    <property type="component" value="Unassembled WGS sequence"/>
</dbReference>
<dbReference type="PANTHER" id="PTHR42934:SF1">
    <property type="entry name" value="GLYCOLATE OXIDASE SUBUNIT GLCD"/>
    <property type="match status" value="1"/>
</dbReference>
<organism evidence="6 7">
    <name type="scientific">Aerophobetes bacterium</name>
    <dbReference type="NCBI Taxonomy" id="2030807"/>
    <lineage>
        <taxon>Bacteria</taxon>
        <taxon>Candidatus Aerophobota</taxon>
    </lineage>
</organism>
<name>A0A523QHZ3_UNCAE</name>
<proteinExistence type="predicted"/>
<feature type="domain" description="FAD-binding PCMH-type" evidence="5">
    <location>
        <begin position="31"/>
        <end position="210"/>
    </location>
</feature>
<dbReference type="Pfam" id="PF01565">
    <property type="entry name" value="FAD_binding_4"/>
    <property type="match status" value="1"/>
</dbReference>
<dbReference type="Gene3D" id="3.30.465.10">
    <property type="match status" value="1"/>
</dbReference>
<keyword evidence="2" id="KW-0285">Flavoprotein</keyword>
<dbReference type="InterPro" id="IPR004113">
    <property type="entry name" value="FAD-bd_oxidored_4_C"/>
</dbReference>
<dbReference type="InterPro" id="IPR016166">
    <property type="entry name" value="FAD-bd_PCMH"/>
</dbReference>
<sequence>MLEELRAVVGDENVSDDAADRYVYGSDASMHQSSPSVVVRPASAGEIQKILRFANGRKIPVVPRGAGTGESGSAVPIDGGIVLDLKRMDRILEVRPEDMFCRVEPGVVNDELNRQLKPYGFFFPPTPASGKVCTIGGMIANNASGMRAMKYGATRDAVLGLKVVLANGDLVTMGSATIIQASGYQLERLMVGSEGTLGVIVEATLRVRPLPEERTVGRAVFYELTQAGDAISKIVATGIVPSALELMDEVAIKSVNKALGAGLPEVEALILFECDGVKASFHHEIKKIKRILEECGAFDIVISDDPQEMEKLWEVRSSVFPATSMYKEDRIRATLAEDVTAPVSRLRELVEGIHQIARDNHLLIGTYGHAGEGLIHTAFLVDPRLPDEWDRTRKAVDEVFALVHRLGGTTSGEHGIGISKAPYFKKERKDLLELMRGVKKVFDPNNILNPHKLMDAPEDFFTATKLRYPIKERR</sequence>
<dbReference type="FunFam" id="1.10.45.10:FF:000001">
    <property type="entry name" value="D-lactate dehydrogenase mitochondrial"/>
    <property type="match status" value="1"/>
</dbReference>
<dbReference type="Gene3D" id="1.10.45.10">
    <property type="entry name" value="Vanillyl-alcohol Oxidase, Chain A, domain 4"/>
    <property type="match status" value="1"/>
</dbReference>
<dbReference type="SUPFAM" id="SSF56176">
    <property type="entry name" value="FAD-binding/transporter-associated domain-like"/>
    <property type="match status" value="1"/>
</dbReference>
<dbReference type="InterPro" id="IPR016169">
    <property type="entry name" value="FAD-bd_PCMH_sub2"/>
</dbReference>
<dbReference type="PANTHER" id="PTHR42934">
    <property type="entry name" value="GLYCOLATE OXIDASE SUBUNIT GLCD"/>
    <property type="match status" value="1"/>
</dbReference>
<dbReference type="Gene3D" id="3.30.70.2740">
    <property type="match status" value="1"/>
</dbReference>
<keyword evidence="4" id="KW-0560">Oxidoreductase</keyword>
<dbReference type="SUPFAM" id="SSF55103">
    <property type="entry name" value="FAD-linked oxidases, C-terminal domain"/>
    <property type="match status" value="1"/>
</dbReference>
<dbReference type="EMBL" id="SOKU01000249">
    <property type="protein sequence ID" value="TES85158.1"/>
    <property type="molecule type" value="Genomic_DNA"/>
</dbReference>
<dbReference type="AlphaFoldDB" id="A0A523QHZ3"/>
<reference evidence="6 7" key="1">
    <citation type="submission" date="2019-03" db="EMBL/GenBank/DDBJ databases">
        <title>Metabolic potential of uncultured bacteria and archaea associated with petroleum seepage in deep-sea sediments.</title>
        <authorList>
            <person name="Dong X."/>
            <person name="Hubert C."/>
        </authorList>
    </citation>
    <scope>NUCLEOTIDE SEQUENCE [LARGE SCALE GENOMIC DNA]</scope>
    <source>
        <strain evidence="6">E44_bin92</strain>
    </source>
</reference>
<dbReference type="GO" id="GO:0016491">
    <property type="term" value="F:oxidoreductase activity"/>
    <property type="evidence" value="ECO:0007669"/>
    <property type="project" value="UniProtKB-KW"/>
</dbReference>
<evidence type="ECO:0000256" key="3">
    <source>
        <dbReference type="ARBA" id="ARBA00022827"/>
    </source>
</evidence>
<dbReference type="InterPro" id="IPR016164">
    <property type="entry name" value="FAD-linked_Oxase-like_C"/>
</dbReference>
<dbReference type="InterPro" id="IPR051914">
    <property type="entry name" value="FAD-linked_OxidoTrans_Type4"/>
</dbReference>
<dbReference type="Pfam" id="PF02913">
    <property type="entry name" value="FAD-oxidase_C"/>
    <property type="match status" value="1"/>
</dbReference>
<evidence type="ECO:0000313" key="7">
    <source>
        <dbReference type="Proteomes" id="UP000320781"/>
    </source>
</evidence>
<evidence type="ECO:0000256" key="1">
    <source>
        <dbReference type="ARBA" id="ARBA00001974"/>
    </source>
</evidence>
<dbReference type="InterPro" id="IPR016171">
    <property type="entry name" value="Vanillyl_alc_oxidase_C-sub2"/>
</dbReference>
<evidence type="ECO:0000256" key="2">
    <source>
        <dbReference type="ARBA" id="ARBA00022630"/>
    </source>
</evidence>
<dbReference type="InterPro" id="IPR006094">
    <property type="entry name" value="Oxid_FAD_bind_N"/>
</dbReference>
<evidence type="ECO:0000256" key="4">
    <source>
        <dbReference type="ARBA" id="ARBA00023002"/>
    </source>
</evidence>
<dbReference type="GO" id="GO:0071949">
    <property type="term" value="F:FAD binding"/>
    <property type="evidence" value="ECO:0007669"/>
    <property type="project" value="InterPro"/>
</dbReference>
<evidence type="ECO:0000313" key="6">
    <source>
        <dbReference type="EMBL" id="TES85158.1"/>
    </source>
</evidence>
<evidence type="ECO:0000259" key="5">
    <source>
        <dbReference type="PROSITE" id="PS51387"/>
    </source>
</evidence>
<dbReference type="PROSITE" id="PS51387">
    <property type="entry name" value="FAD_PCMH"/>
    <property type="match status" value="1"/>
</dbReference>
<accession>A0A523QHZ3</accession>
<keyword evidence="3" id="KW-0274">FAD</keyword>
<comment type="caution">
    <text evidence="6">The sequence shown here is derived from an EMBL/GenBank/DDBJ whole genome shotgun (WGS) entry which is preliminary data.</text>
</comment>
<gene>
    <name evidence="6" type="ORF">E3J95_05070</name>
</gene>
<protein>
    <submittedName>
        <fullName evidence="6">FAD-binding protein</fullName>
    </submittedName>
</protein>